<organism evidence="10 11">
    <name type="scientific">Pseudomarimonas salicorniae</name>
    <dbReference type="NCBI Taxonomy" id="2933270"/>
    <lineage>
        <taxon>Bacteria</taxon>
        <taxon>Pseudomonadati</taxon>
        <taxon>Pseudomonadota</taxon>
        <taxon>Gammaproteobacteria</taxon>
        <taxon>Lysobacterales</taxon>
        <taxon>Lysobacteraceae</taxon>
        <taxon>Pseudomarimonas</taxon>
    </lineage>
</organism>
<evidence type="ECO:0000256" key="9">
    <source>
        <dbReference type="SAM" id="SignalP"/>
    </source>
</evidence>
<comment type="caution">
    <text evidence="10">The sequence shown here is derived from an EMBL/GenBank/DDBJ whole genome shotgun (WGS) entry which is preliminary data.</text>
</comment>
<protein>
    <submittedName>
        <fullName evidence="10">Penicillin-binding protein activator</fullName>
    </submittedName>
</protein>
<keyword evidence="11" id="KW-1185">Reference proteome</keyword>
<evidence type="ECO:0000256" key="2">
    <source>
        <dbReference type="ARBA" id="ARBA00022960"/>
    </source>
</evidence>
<keyword evidence="4" id="KW-0472">Membrane</keyword>
<dbReference type="Pfam" id="PF04348">
    <property type="entry name" value="LppC"/>
    <property type="match status" value="2"/>
</dbReference>
<evidence type="ECO:0000256" key="1">
    <source>
        <dbReference type="ARBA" id="ARBA00022729"/>
    </source>
</evidence>
<feature type="chain" id="PRO_5045483927" evidence="9">
    <location>
        <begin position="21"/>
        <end position="590"/>
    </location>
</feature>
<dbReference type="EMBL" id="JALNMH010000010">
    <property type="protein sequence ID" value="MCK7594617.1"/>
    <property type="molecule type" value="Genomic_DNA"/>
</dbReference>
<dbReference type="InterPro" id="IPR011990">
    <property type="entry name" value="TPR-like_helical_dom_sf"/>
</dbReference>
<dbReference type="Gene3D" id="3.40.50.2300">
    <property type="match status" value="2"/>
</dbReference>
<evidence type="ECO:0000256" key="5">
    <source>
        <dbReference type="ARBA" id="ARBA00023139"/>
    </source>
</evidence>
<keyword evidence="1 9" id="KW-0732">Signal</keyword>
<dbReference type="PROSITE" id="PS51257">
    <property type="entry name" value="PROKAR_LIPOPROTEIN"/>
    <property type="match status" value="1"/>
</dbReference>
<evidence type="ECO:0000256" key="4">
    <source>
        <dbReference type="ARBA" id="ARBA00023136"/>
    </source>
</evidence>
<name>A0ABT0GJS6_9GAMM</name>
<evidence type="ECO:0000256" key="3">
    <source>
        <dbReference type="ARBA" id="ARBA00022984"/>
    </source>
</evidence>
<dbReference type="Gene3D" id="1.25.40.10">
    <property type="entry name" value="Tetratricopeptide repeat domain"/>
    <property type="match status" value="1"/>
</dbReference>
<accession>A0ABT0GJS6</accession>
<dbReference type="InterPro" id="IPR028082">
    <property type="entry name" value="Peripla_BP_I"/>
</dbReference>
<keyword evidence="6" id="KW-0998">Cell outer membrane</keyword>
<dbReference type="Proteomes" id="UP001431449">
    <property type="component" value="Unassembled WGS sequence"/>
</dbReference>
<dbReference type="PANTHER" id="PTHR38038:SF1">
    <property type="entry name" value="PENICILLIN-BINDING PROTEIN ACTIVATOR LPOA"/>
    <property type="match status" value="1"/>
</dbReference>
<gene>
    <name evidence="10" type="ORF">M0G41_13165</name>
</gene>
<sequence length="590" mass="62922">MNSMRVWTLLLAAALLSACASGPGQRSTPEVARMADALYREGDFAAAAQAYLDAAEQVRGDRDYYRLRAAESMRENGNRSGASQLVEGIDPKRLDGSEAMRLELLRAELALARGDYRGAREALQRITRSPPAGYRARWLELRGRAWEREDPFFAARVYAELGTLLEGRERSDNARRIRDLLSGLRDADLVEGSNALRGDEPLRPYAARALTGRGIAVPPQLQRGPVSEPAPALAGRNGPPSIALLLPLSGNLKPAGESVRDGFLAARFDTDGGGGLSVDVMDSGSSPESAVEAYRRAVNDGHHLVVGPLSREAVAALFAEPSLPVPVLALNRSGPVPPGQTSFALLPEDEGASIAGRMQRRGFERVVVVVGGDDAAQRAVSAFRERLERAGGSVTATISIDERAIDFQPVIRSALQGAGLPTSAPVDLNVPHDPGFDALFIAVRAPAARLLVPQLKVFGLSSVPMLATSQVHAAGGDARMDRELSGVEFVDSPWLFDEIPGLPARRELARHLDSARGPAARLFAFGMDAWTLLQLRLAGDAGRVVQGATGVLSVDELGEAQREPGIAEFRNGQPRPVRDVGLVPDDGPQG</sequence>
<dbReference type="PANTHER" id="PTHR38038">
    <property type="entry name" value="PENICILLIN-BINDING PROTEIN ACTIVATOR LPOA"/>
    <property type="match status" value="1"/>
</dbReference>
<evidence type="ECO:0000313" key="10">
    <source>
        <dbReference type="EMBL" id="MCK7594617.1"/>
    </source>
</evidence>
<keyword evidence="3" id="KW-0573">Peptidoglycan synthesis</keyword>
<dbReference type="CDD" id="cd06339">
    <property type="entry name" value="PBP1_YraM_LppC_lipoprotein-like"/>
    <property type="match status" value="1"/>
</dbReference>
<reference evidence="10" key="1">
    <citation type="submission" date="2022-04" db="EMBL/GenBank/DDBJ databases">
        <title>Lysobacter sp. CAU 1642 isolated from sea sand.</title>
        <authorList>
            <person name="Kim W."/>
        </authorList>
    </citation>
    <scope>NUCLEOTIDE SEQUENCE</scope>
    <source>
        <strain evidence="10">CAU 1642</strain>
    </source>
</reference>
<evidence type="ECO:0000313" key="11">
    <source>
        <dbReference type="Proteomes" id="UP001431449"/>
    </source>
</evidence>
<proteinExistence type="predicted"/>
<feature type="region of interest" description="Disordered" evidence="8">
    <location>
        <begin position="565"/>
        <end position="590"/>
    </location>
</feature>
<keyword evidence="5" id="KW-0564">Palmitate</keyword>
<dbReference type="InterPro" id="IPR007443">
    <property type="entry name" value="LpoA"/>
</dbReference>
<keyword evidence="7" id="KW-0449">Lipoprotein</keyword>
<feature type="signal peptide" evidence="9">
    <location>
        <begin position="1"/>
        <end position="20"/>
    </location>
</feature>
<dbReference type="SUPFAM" id="SSF53822">
    <property type="entry name" value="Periplasmic binding protein-like I"/>
    <property type="match status" value="1"/>
</dbReference>
<dbReference type="RefSeq" id="WP_248210151.1">
    <property type="nucleotide sequence ID" value="NZ_JALNMH010000010.1"/>
</dbReference>
<evidence type="ECO:0000256" key="6">
    <source>
        <dbReference type="ARBA" id="ARBA00023237"/>
    </source>
</evidence>
<evidence type="ECO:0000256" key="7">
    <source>
        <dbReference type="ARBA" id="ARBA00023288"/>
    </source>
</evidence>
<keyword evidence="2" id="KW-0133">Cell shape</keyword>
<evidence type="ECO:0000256" key="8">
    <source>
        <dbReference type="SAM" id="MobiDB-lite"/>
    </source>
</evidence>